<sequence>MSTIAARVTQHNLASFLLAFYPHFDSGINHDLGQMYTLTIWIHEAICEVFEHPFGFKMEHILPLLRIVQNVQFAAYHSQGGEALYKLMQEVQKLEIRRGIRRDFNSASLRRCRTAFVDLCFTHGEFYRKCITGNEYLPRIRFSGRLAGPDRENGRKSIRHHFMGDSLPVPNLCTIEEQENDKLELYMSWYDETSLGRKAPWAWAGE</sequence>
<protein>
    <submittedName>
        <fullName evidence="1">Uncharacterized protein</fullName>
    </submittedName>
</protein>
<dbReference type="AlphaFoldDB" id="A0A6A7AT33"/>
<name>A0A6A7AT33_9PLEO</name>
<gene>
    <name evidence="1" type="ORF">T440DRAFT_482782</name>
</gene>
<accession>A0A6A7AT33</accession>
<keyword evidence="2" id="KW-1185">Reference proteome</keyword>
<evidence type="ECO:0000313" key="1">
    <source>
        <dbReference type="EMBL" id="KAF2846232.1"/>
    </source>
</evidence>
<proteinExistence type="predicted"/>
<dbReference type="EMBL" id="MU006337">
    <property type="protein sequence ID" value="KAF2846232.1"/>
    <property type="molecule type" value="Genomic_DNA"/>
</dbReference>
<organism evidence="1 2">
    <name type="scientific">Plenodomus tracheiphilus IPT5</name>
    <dbReference type="NCBI Taxonomy" id="1408161"/>
    <lineage>
        <taxon>Eukaryota</taxon>
        <taxon>Fungi</taxon>
        <taxon>Dikarya</taxon>
        <taxon>Ascomycota</taxon>
        <taxon>Pezizomycotina</taxon>
        <taxon>Dothideomycetes</taxon>
        <taxon>Pleosporomycetidae</taxon>
        <taxon>Pleosporales</taxon>
        <taxon>Pleosporineae</taxon>
        <taxon>Leptosphaeriaceae</taxon>
        <taxon>Plenodomus</taxon>
    </lineage>
</organism>
<evidence type="ECO:0000313" key="2">
    <source>
        <dbReference type="Proteomes" id="UP000799423"/>
    </source>
</evidence>
<reference evidence="1" key="1">
    <citation type="submission" date="2020-01" db="EMBL/GenBank/DDBJ databases">
        <authorList>
            <consortium name="DOE Joint Genome Institute"/>
            <person name="Haridas S."/>
            <person name="Albert R."/>
            <person name="Binder M."/>
            <person name="Bloem J."/>
            <person name="Labutti K."/>
            <person name="Salamov A."/>
            <person name="Andreopoulos B."/>
            <person name="Baker S.E."/>
            <person name="Barry K."/>
            <person name="Bills G."/>
            <person name="Bluhm B.H."/>
            <person name="Cannon C."/>
            <person name="Castanera R."/>
            <person name="Culley D.E."/>
            <person name="Daum C."/>
            <person name="Ezra D."/>
            <person name="Gonzalez J.B."/>
            <person name="Henrissat B."/>
            <person name="Kuo A."/>
            <person name="Liang C."/>
            <person name="Lipzen A."/>
            <person name="Lutzoni F."/>
            <person name="Magnuson J."/>
            <person name="Mondo S."/>
            <person name="Nolan M."/>
            <person name="Ohm R."/>
            <person name="Pangilinan J."/>
            <person name="Park H.-J."/>
            <person name="Ramirez L."/>
            <person name="Alfaro M."/>
            <person name="Sun H."/>
            <person name="Tritt A."/>
            <person name="Yoshinaga Y."/>
            <person name="Zwiers L.-H."/>
            <person name="Turgeon B.G."/>
            <person name="Goodwin S.B."/>
            <person name="Spatafora J.W."/>
            <person name="Crous P.W."/>
            <person name="Grigoriev I.V."/>
        </authorList>
    </citation>
    <scope>NUCLEOTIDE SEQUENCE</scope>
    <source>
        <strain evidence="1">IPT5</strain>
    </source>
</reference>
<dbReference type="Proteomes" id="UP000799423">
    <property type="component" value="Unassembled WGS sequence"/>
</dbReference>